<dbReference type="SUPFAM" id="SSF55347">
    <property type="entry name" value="Glyceraldehyde-3-phosphate dehydrogenase-like, C-terminal domain"/>
    <property type="match status" value="1"/>
</dbReference>
<dbReference type="InterPro" id="IPR036291">
    <property type="entry name" value="NAD(P)-bd_dom_sf"/>
</dbReference>
<protein>
    <submittedName>
        <fullName evidence="3">Oxidoreductase</fullName>
    </submittedName>
</protein>
<comment type="caution">
    <text evidence="3">The sequence shown here is derived from an EMBL/GenBank/DDBJ whole genome shotgun (WGS) entry which is preliminary data.</text>
</comment>
<dbReference type="Pfam" id="PF22725">
    <property type="entry name" value="GFO_IDH_MocA_C3"/>
    <property type="match status" value="1"/>
</dbReference>
<dbReference type="AlphaFoldDB" id="A0A0A2TZC1"/>
<name>A0A0A2TZC1_9BACI</name>
<dbReference type="SUPFAM" id="SSF51735">
    <property type="entry name" value="NAD(P)-binding Rossmann-fold domains"/>
    <property type="match status" value="1"/>
</dbReference>
<dbReference type="GO" id="GO:0000166">
    <property type="term" value="F:nucleotide binding"/>
    <property type="evidence" value="ECO:0007669"/>
    <property type="project" value="InterPro"/>
</dbReference>
<dbReference type="InterPro" id="IPR000683">
    <property type="entry name" value="Gfo/Idh/MocA-like_OxRdtase_N"/>
</dbReference>
<dbReference type="Gene3D" id="3.30.360.10">
    <property type="entry name" value="Dihydrodipicolinate Reductase, domain 2"/>
    <property type="match status" value="1"/>
</dbReference>
<evidence type="ECO:0000313" key="4">
    <source>
        <dbReference type="Proteomes" id="UP000030147"/>
    </source>
</evidence>
<feature type="domain" description="GFO/IDH/MocA-like oxidoreductase" evidence="2">
    <location>
        <begin position="133"/>
        <end position="273"/>
    </location>
</feature>
<dbReference type="EMBL" id="AVBF01000001">
    <property type="protein sequence ID" value="KGP74625.1"/>
    <property type="molecule type" value="Genomic_DNA"/>
</dbReference>
<dbReference type="STRING" id="1385514.N782_00890"/>
<evidence type="ECO:0000259" key="2">
    <source>
        <dbReference type="Pfam" id="PF22725"/>
    </source>
</evidence>
<feature type="domain" description="Gfo/Idh/MocA-like oxidoreductase N-terminal" evidence="1">
    <location>
        <begin position="3"/>
        <end position="121"/>
    </location>
</feature>
<dbReference type="RefSeq" id="WP_036815267.1">
    <property type="nucleotide sequence ID" value="NZ_AVBF01000001.1"/>
</dbReference>
<dbReference type="Pfam" id="PF01408">
    <property type="entry name" value="GFO_IDH_MocA"/>
    <property type="match status" value="1"/>
</dbReference>
<gene>
    <name evidence="3" type="ORF">N782_00890</name>
</gene>
<reference evidence="3 4" key="1">
    <citation type="journal article" date="2015" name="Stand. Genomic Sci.">
        <title>High quality draft genome sequence of the moderately halophilic bacterium Pontibacillus yanchengensis Y32(T) and comparison among Pontibacillus genomes.</title>
        <authorList>
            <person name="Huang J."/>
            <person name="Qiao Z.X."/>
            <person name="Tang J.W."/>
            <person name="Wang G."/>
        </authorList>
    </citation>
    <scope>NUCLEOTIDE SEQUENCE [LARGE SCALE GENOMIC DNA]</scope>
    <source>
        <strain evidence="3 4">Y32</strain>
    </source>
</reference>
<organism evidence="3 4">
    <name type="scientific">Pontibacillus yanchengensis Y32</name>
    <dbReference type="NCBI Taxonomy" id="1385514"/>
    <lineage>
        <taxon>Bacteria</taxon>
        <taxon>Bacillati</taxon>
        <taxon>Bacillota</taxon>
        <taxon>Bacilli</taxon>
        <taxon>Bacillales</taxon>
        <taxon>Bacillaceae</taxon>
        <taxon>Pontibacillus</taxon>
    </lineage>
</organism>
<sequence length="347" mass="38052">MKKIAVIGVGMMAEVGHLPHYQSHPDTVIQCIVDQQEERAKAMAERFQVPAFYKDVEAMLANEDIDGASICTPNSTHLPIARKLLENGIHILIEKPIGTDVAEARNVVELALQKNLVCMVGMTQRFRTEAKILKRIIEQGRLGSIYHVRAQYLRRRGTPQGWFTNEALAGGGTMMDIGVHALDLAWWLVGTPTVKSVTGSLKSGIGDYETLFLKGGWDSAVAGPDKAMSVEDFGSGYFRFEGGLTLNVEASWAINGQETDGLCIDIYGKEGGASMQPLCIYHELDGIYVESKPVFSKNDVLQEEIYHFIDCMLHGKAPVSSGLEGVKVLEMLEGLAHSSQGDAEYTF</sequence>
<dbReference type="InterPro" id="IPR055170">
    <property type="entry name" value="GFO_IDH_MocA-like_dom"/>
</dbReference>
<dbReference type="eggNOG" id="COG0673">
    <property type="taxonomic scope" value="Bacteria"/>
</dbReference>
<dbReference type="PANTHER" id="PTHR43249">
    <property type="entry name" value="UDP-N-ACETYL-2-AMINO-2-DEOXY-D-GLUCURONATE OXIDASE"/>
    <property type="match status" value="1"/>
</dbReference>
<dbReference type="Gene3D" id="3.40.50.720">
    <property type="entry name" value="NAD(P)-binding Rossmann-like Domain"/>
    <property type="match status" value="1"/>
</dbReference>
<evidence type="ECO:0000259" key="1">
    <source>
        <dbReference type="Pfam" id="PF01408"/>
    </source>
</evidence>
<dbReference type="OrthoDB" id="9815825at2"/>
<evidence type="ECO:0000313" key="3">
    <source>
        <dbReference type="EMBL" id="KGP74625.1"/>
    </source>
</evidence>
<accession>A0A0A2TZC1</accession>
<dbReference type="Proteomes" id="UP000030147">
    <property type="component" value="Unassembled WGS sequence"/>
</dbReference>
<proteinExistence type="predicted"/>
<dbReference type="InterPro" id="IPR052515">
    <property type="entry name" value="Gfo/Idh/MocA_Oxidoreductase"/>
</dbReference>
<dbReference type="PANTHER" id="PTHR43249:SF1">
    <property type="entry name" value="D-GLUCOSIDE 3-DEHYDROGENASE"/>
    <property type="match status" value="1"/>
</dbReference>
<keyword evidence="4" id="KW-1185">Reference proteome</keyword>